<proteinExistence type="predicted"/>
<sequence>PHPPEPAAIKVTVTFWSLQNPPVCIYVTSGQLPTCSLEHACLGCPRRCRAQDADPALGPASASTSCFAKRIKLPPHLETQGSPAPLLCPDTVLSEPPP</sequence>
<reference evidence="2 3" key="1">
    <citation type="submission" date="2023-05" db="EMBL/GenBank/DDBJ databases">
        <title>B98-5 Cell Line De Novo Hybrid Assembly: An Optical Mapping Approach.</title>
        <authorList>
            <person name="Kananen K."/>
            <person name="Auerbach J.A."/>
            <person name="Kautto E."/>
            <person name="Blachly J.S."/>
        </authorList>
    </citation>
    <scope>NUCLEOTIDE SEQUENCE [LARGE SCALE GENOMIC DNA]</scope>
    <source>
        <strain evidence="2">B95-8</strain>
        <tissue evidence="2">Cell line</tissue>
    </source>
</reference>
<name>A0ABQ9W2Y7_SAGOE</name>
<dbReference type="EMBL" id="JASSZA010000004">
    <property type="protein sequence ID" value="KAK2114742.1"/>
    <property type="molecule type" value="Genomic_DNA"/>
</dbReference>
<evidence type="ECO:0000313" key="3">
    <source>
        <dbReference type="Proteomes" id="UP001266305"/>
    </source>
</evidence>
<evidence type="ECO:0000256" key="1">
    <source>
        <dbReference type="SAM" id="MobiDB-lite"/>
    </source>
</evidence>
<evidence type="ECO:0000313" key="2">
    <source>
        <dbReference type="EMBL" id="KAK2114742.1"/>
    </source>
</evidence>
<comment type="caution">
    <text evidence="2">The sequence shown here is derived from an EMBL/GenBank/DDBJ whole genome shotgun (WGS) entry which is preliminary data.</text>
</comment>
<organism evidence="2 3">
    <name type="scientific">Saguinus oedipus</name>
    <name type="common">Cotton-top tamarin</name>
    <name type="synonym">Oedipomidas oedipus</name>
    <dbReference type="NCBI Taxonomy" id="9490"/>
    <lineage>
        <taxon>Eukaryota</taxon>
        <taxon>Metazoa</taxon>
        <taxon>Chordata</taxon>
        <taxon>Craniata</taxon>
        <taxon>Vertebrata</taxon>
        <taxon>Euteleostomi</taxon>
        <taxon>Mammalia</taxon>
        <taxon>Eutheria</taxon>
        <taxon>Euarchontoglires</taxon>
        <taxon>Primates</taxon>
        <taxon>Haplorrhini</taxon>
        <taxon>Platyrrhini</taxon>
        <taxon>Cebidae</taxon>
        <taxon>Callitrichinae</taxon>
        <taxon>Saguinus</taxon>
    </lineage>
</organism>
<feature type="non-terminal residue" evidence="2">
    <location>
        <position position="1"/>
    </location>
</feature>
<protein>
    <submittedName>
        <fullName evidence="2">Uncharacterized protein</fullName>
    </submittedName>
</protein>
<keyword evidence="3" id="KW-1185">Reference proteome</keyword>
<feature type="region of interest" description="Disordered" evidence="1">
    <location>
        <begin position="76"/>
        <end position="98"/>
    </location>
</feature>
<accession>A0ABQ9W2Y7</accession>
<gene>
    <name evidence="2" type="ORF">P7K49_009008</name>
</gene>
<dbReference type="Proteomes" id="UP001266305">
    <property type="component" value="Unassembled WGS sequence"/>
</dbReference>